<organism evidence="2 3">
    <name type="scientific">Merluccius polli</name>
    <name type="common">Benguela hake</name>
    <name type="synonym">Merluccius cadenati</name>
    <dbReference type="NCBI Taxonomy" id="89951"/>
    <lineage>
        <taxon>Eukaryota</taxon>
        <taxon>Metazoa</taxon>
        <taxon>Chordata</taxon>
        <taxon>Craniata</taxon>
        <taxon>Vertebrata</taxon>
        <taxon>Euteleostomi</taxon>
        <taxon>Actinopterygii</taxon>
        <taxon>Neopterygii</taxon>
        <taxon>Teleostei</taxon>
        <taxon>Neoteleostei</taxon>
        <taxon>Acanthomorphata</taxon>
        <taxon>Zeiogadaria</taxon>
        <taxon>Gadariae</taxon>
        <taxon>Gadiformes</taxon>
        <taxon>Gadoidei</taxon>
        <taxon>Merlucciidae</taxon>
        <taxon>Merluccius</taxon>
    </lineage>
</organism>
<accession>A0AA47MYY2</accession>
<sequence length="185" mass="20853">MVAKKHFVFSTDSYHDDSVKAQERLRHGVSQRYIIGGPATRKPSDFKRFLANEENKTQLCKLLLEVWGSKASASRLEKCGTAVVVVEGKAYQLESSASHVTLLSQSNLWKQKRDSEYGDERDERQVGREVSETGREDGEMSGRETGREDGETSERESGREDGETSERETGRDDGETSERETGRDE</sequence>
<reference evidence="2" key="1">
    <citation type="journal article" date="2023" name="Front. Mar. Sci.">
        <title>A new Merluccius polli reference genome to investigate the effects of global change in West African waters.</title>
        <authorList>
            <person name="Mateo J.L."/>
            <person name="Blanco-Fernandez C."/>
            <person name="Garcia-Vazquez E."/>
            <person name="Machado-Schiaffino G."/>
        </authorList>
    </citation>
    <scope>NUCLEOTIDE SEQUENCE</scope>
    <source>
        <strain evidence="2">C29</strain>
        <tissue evidence="2">Fin</tissue>
    </source>
</reference>
<evidence type="ECO:0000313" key="3">
    <source>
        <dbReference type="Proteomes" id="UP001174136"/>
    </source>
</evidence>
<dbReference type="EMBL" id="JAOPHQ010002009">
    <property type="protein sequence ID" value="KAK0148592.1"/>
    <property type="molecule type" value="Genomic_DNA"/>
</dbReference>
<keyword evidence="3" id="KW-1185">Reference proteome</keyword>
<evidence type="ECO:0000256" key="1">
    <source>
        <dbReference type="SAM" id="MobiDB-lite"/>
    </source>
</evidence>
<protein>
    <submittedName>
        <fullName evidence="2">Uncharacterized protein</fullName>
    </submittedName>
</protein>
<gene>
    <name evidence="2" type="ORF">N1851_011077</name>
</gene>
<comment type="caution">
    <text evidence="2">The sequence shown here is derived from an EMBL/GenBank/DDBJ whole genome shotgun (WGS) entry which is preliminary data.</text>
</comment>
<name>A0AA47MYY2_MERPO</name>
<dbReference type="Proteomes" id="UP001174136">
    <property type="component" value="Unassembled WGS sequence"/>
</dbReference>
<feature type="region of interest" description="Disordered" evidence="1">
    <location>
        <begin position="110"/>
        <end position="185"/>
    </location>
</feature>
<dbReference type="AlphaFoldDB" id="A0AA47MYY2"/>
<proteinExistence type="predicted"/>
<feature type="compositionally biased region" description="Basic and acidic residues" evidence="1">
    <location>
        <begin position="111"/>
        <end position="185"/>
    </location>
</feature>
<evidence type="ECO:0000313" key="2">
    <source>
        <dbReference type="EMBL" id="KAK0148592.1"/>
    </source>
</evidence>